<protein>
    <submittedName>
        <fullName evidence="2">Uncharacterized protein</fullName>
    </submittedName>
</protein>
<organism evidence="2">
    <name type="scientific">uncultured Rubrobacteraceae bacterium</name>
    <dbReference type="NCBI Taxonomy" id="349277"/>
    <lineage>
        <taxon>Bacteria</taxon>
        <taxon>Bacillati</taxon>
        <taxon>Actinomycetota</taxon>
        <taxon>Rubrobacteria</taxon>
        <taxon>Rubrobacterales</taxon>
        <taxon>Rubrobacteraceae</taxon>
        <taxon>environmental samples</taxon>
    </lineage>
</organism>
<gene>
    <name evidence="2" type="ORF">AVDCRST_MAG58-2011</name>
</gene>
<sequence>MCSGERPGGHHELWIPDPPESRGPEADYRMWQEAESYIEHLMNVSDGLPNEGITVALCDCYNRCIEERRRAGDLMALHHKWSLRRIGGVEEPESAVRV</sequence>
<feature type="compositionally biased region" description="Basic and acidic residues" evidence="1">
    <location>
        <begin position="7"/>
        <end position="25"/>
    </location>
</feature>
<dbReference type="AlphaFoldDB" id="A0A6J4QYI3"/>
<evidence type="ECO:0000313" key="2">
    <source>
        <dbReference type="EMBL" id="CAA9458772.1"/>
    </source>
</evidence>
<dbReference type="EMBL" id="CADCVF010000042">
    <property type="protein sequence ID" value="CAA9458772.1"/>
    <property type="molecule type" value="Genomic_DNA"/>
</dbReference>
<name>A0A6J4QYI3_9ACTN</name>
<evidence type="ECO:0000256" key="1">
    <source>
        <dbReference type="SAM" id="MobiDB-lite"/>
    </source>
</evidence>
<feature type="region of interest" description="Disordered" evidence="1">
    <location>
        <begin position="1"/>
        <end position="25"/>
    </location>
</feature>
<accession>A0A6J4QYI3</accession>
<proteinExistence type="predicted"/>
<reference evidence="2" key="1">
    <citation type="submission" date="2020-02" db="EMBL/GenBank/DDBJ databases">
        <authorList>
            <person name="Meier V. D."/>
        </authorList>
    </citation>
    <scope>NUCLEOTIDE SEQUENCE</scope>
    <source>
        <strain evidence="2">AVDCRST_MAG58</strain>
    </source>
</reference>